<proteinExistence type="predicted"/>
<feature type="region of interest" description="Disordered" evidence="1">
    <location>
        <begin position="94"/>
        <end position="121"/>
    </location>
</feature>
<dbReference type="EMBL" id="AJWK01004045">
    <property type="status" value="NOT_ANNOTATED_CDS"/>
    <property type="molecule type" value="Genomic_DNA"/>
</dbReference>
<dbReference type="EnsemblMetazoa" id="LLOJ001058-RA">
    <property type="protein sequence ID" value="LLOJ001058-PA"/>
    <property type="gene ID" value="LLOJ001058"/>
</dbReference>
<dbReference type="AlphaFoldDB" id="A0A1B0GH84"/>
<protein>
    <recommendedName>
        <fullName evidence="2">Transposable element P transposase-like RNase H C-terminal domain-containing protein</fullName>
    </recommendedName>
</protein>
<organism evidence="3 4">
    <name type="scientific">Lutzomyia longipalpis</name>
    <name type="common">Sand fly</name>
    <dbReference type="NCBI Taxonomy" id="7200"/>
    <lineage>
        <taxon>Eukaryota</taxon>
        <taxon>Metazoa</taxon>
        <taxon>Ecdysozoa</taxon>
        <taxon>Arthropoda</taxon>
        <taxon>Hexapoda</taxon>
        <taxon>Insecta</taxon>
        <taxon>Pterygota</taxon>
        <taxon>Neoptera</taxon>
        <taxon>Endopterygota</taxon>
        <taxon>Diptera</taxon>
        <taxon>Nematocera</taxon>
        <taxon>Psychodoidea</taxon>
        <taxon>Psychodidae</taxon>
        <taxon>Lutzomyia</taxon>
        <taxon>Lutzomyia</taxon>
    </lineage>
</organism>
<dbReference type="Proteomes" id="UP000092461">
    <property type="component" value="Unassembled WGS sequence"/>
</dbReference>
<keyword evidence="4" id="KW-1185">Reference proteome</keyword>
<dbReference type="EMBL" id="AJWK01004044">
    <property type="status" value="NOT_ANNOTATED_CDS"/>
    <property type="molecule type" value="Genomic_DNA"/>
</dbReference>
<sequence>MKTVADQLNLSATNLPYHNGIIMSCNAVPLFFAKLKEEHQIEFVLTRRLNQDVLEQFFGLIRSVEGLHDDPHVLEFMHRFKRLMLSSNTELISKSRLPRNKGKTKPPEIAKPTQSMLGQMH</sequence>
<accession>A0A1B0GH84</accession>
<dbReference type="EnsemblMetazoa" id="LLOJ001059-RA">
    <property type="protein sequence ID" value="LLOJ001059-PA"/>
    <property type="gene ID" value="LLOJ001059"/>
</dbReference>
<reference evidence="3" key="2">
    <citation type="submission" date="2020-05" db="UniProtKB">
        <authorList>
            <consortium name="EnsemblMetazoa"/>
        </authorList>
    </citation>
    <scope>IDENTIFICATION</scope>
    <source>
        <strain evidence="3">Jacobina</strain>
    </source>
</reference>
<evidence type="ECO:0000256" key="1">
    <source>
        <dbReference type="SAM" id="MobiDB-lite"/>
    </source>
</evidence>
<feature type="compositionally biased region" description="Polar residues" evidence="1">
    <location>
        <begin position="112"/>
        <end position="121"/>
    </location>
</feature>
<dbReference type="VEuPathDB" id="VectorBase:LLOJ001058"/>
<feature type="domain" description="Transposable element P transposase-like RNase H C-terminal" evidence="2">
    <location>
        <begin position="49"/>
        <end position="81"/>
    </location>
</feature>
<dbReference type="InterPro" id="IPR048367">
    <property type="entry name" value="TNP-like_RNaseH_C"/>
</dbReference>
<dbReference type="PROSITE" id="PS51257">
    <property type="entry name" value="PROKAR_LIPOPROTEIN"/>
    <property type="match status" value="1"/>
</dbReference>
<dbReference type="VEuPathDB" id="VectorBase:LLOJ001059"/>
<name>A0A1B0GH84_LUTLO</name>
<evidence type="ECO:0000259" key="2">
    <source>
        <dbReference type="Pfam" id="PF21789"/>
    </source>
</evidence>
<reference evidence="4" key="1">
    <citation type="submission" date="2012-05" db="EMBL/GenBank/DDBJ databases">
        <title>Whole Genome Assembly of Lutzomyia longipalpis.</title>
        <authorList>
            <person name="Richards S."/>
            <person name="Qu C."/>
            <person name="Dillon R."/>
            <person name="Worley K."/>
            <person name="Scherer S."/>
            <person name="Batterton M."/>
            <person name="Taylor A."/>
            <person name="Hawes A."/>
            <person name="Hernandez B."/>
            <person name="Kovar C."/>
            <person name="Mandapat C."/>
            <person name="Pham C."/>
            <person name="Qu C."/>
            <person name="Jing C."/>
            <person name="Bess C."/>
            <person name="Bandaranaike D."/>
            <person name="Ngo D."/>
            <person name="Ongeri F."/>
            <person name="Arias F."/>
            <person name="Lara F."/>
            <person name="Weissenberger G."/>
            <person name="Kamau G."/>
            <person name="Han H."/>
            <person name="Shen H."/>
            <person name="Dinh H."/>
            <person name="Khalil I."/>
            <person name="Jones J."/>
            <person name="Shafer J."/>
            <person name="Jayaseelan J."/>
            <person name="Quiroz J."/>
            <person name="Blankenburg K."/>
            <person name="Nguyen L."/>
            <person name="Jackson L."/>
            <person name="Francisco L."/>
            <person name="Tang L.-Y."/>
            <person name="Pu L.-L."/>
            <person name="Perales L."/>
            <person name="Lorensuhewa L."/>
            <person name="Munidasa M."/>
            <person name="Coyle M."/>
            <person name="Taylor M."/>
            <person name="Puazo M."/>
            <person name="Firestine M."/>
            <person name="Scheel M."/>
            <person name="Javaid M."/>
            <person name="Wang M."/>
            <person name="Li M."/>
            <person name="Tabassum N."/>
            <person name="Saada N."/>
            <person name="Osuji N."/>
            <person name="Aqrawi P."/>
            <person name="Fu Q."/>
            <person name="Thornton R."/>
            <person name="Raj R."/>
            <person name="Goodspeed R."/>
            <person name="Mata R."/>
            <person name="Najjar R."/>
            <person name="Gubbala S."/>
            <person name="Lee S."/>
            <person name="Denson S."/>
            <person name="Patil S."/>
            <person name="Macmil S."/>
            <person name="Qi S."/>
            <person name="Matskevitch T."/>
            <person name="Palculict T."/>
            <person name="Mathew T."/>
            <person name="Vee V."/>
            <person name="Velamala V."/>
            <person name="Korchina V."/>
            <person name="Cai W."/>
            <person name="Liu W."/>
            <person name="Dai W."/>
            <person name="Zou X."/>
            <person name="Zhu Y."/>
            <person name="Zhang Y."/>
            <person name="Wu Y.-Q."/>
            <person name="Xin Y."/>
            <person name="Nazarath L."/>
            <person name="Kovar C."/>
            <person name="Han Y."/>
            <person name="Muzny D."/>
            <person name="Gibbs R."/>
        </authorList>
    </citation>
    <scope>NUCLEOTIDE SEQUENCE [LARGE SCALE GENOMIC DNA]</scope>
    <source>
        <strain evidence="4">Jacobina</strain>
    </source>
</reference>
<evidence type="ECO:0000313" key="4">
    <source>
        <dbReference type="Proteomes" id="UP000092461"/>
    </source>
</evidence>
<evidence type="ECO:0000313" key="3">
    <source>
        <dbReference type="EnsemblMetazoa" id="LLOJ001058-PA"/>
    </source>
</evidence>
<dbReference type="Pfam" id="PF21789">
    <property type="entry name" value="TNP-like_RNaseH_C"/>
    <property type="match status" value="1"/>
</dbReference>